<evidence type="ECO:0000256" key="14">
    <source>
        <dbReference type="PIRSR" id="PIRSR000853-2"/>
    </source>
</evidence>
<keyword evidence="20" id="KW-1185">Reference proteome</keyword>
<evidence type="ECO:0000256" key="3">
    <source>
        <dbReference type="ARBA" id="ARBA00007837"/>
    </source>
</evidence>
<evidence type="ECO:0000256" key="4">
    <source>
        <dbReference type="ARBA" id="ARBA00011994"/>
    </source>
</evidence>
<comment type="function">
    <text evidence="2">Catalyzes the reversible phosphorylation of pyruvate and phosphate.</text>
</comment>
<keyword evidence="11 15" id="KW-0460">Magnesium</keyword>
<comment type="similarity">
    <text evidence="3 12">Belongs to the PEP-utilizing enzyme family.</text>
</comment>
<evidence type="ECO:0000256" key="11">
    <source>
        <dbReference type="ARBA" id="ARBA00022842"/>
    </source>
</evidence>
<feature type="binding site" evidence="14">
    <location>
        <position position="783"/>
    </location>
    <ligand>
        <name>substrate</name>
    </ligand>
</feature>
<feature type="binding site" evidence="15">
    <location>
        <position position="760"/>
    </location>
    <ligand>
        <name>Mg(2+)</name>
        <dbReference type="ChEBI" id="CHEBI:18420"/>
    </ligand>
</feature>
<organism evidence="19 20">
    <name type="scientific">Novosphingobium hassiacum</name>
    <dbReference type="NCBI Taxonomy" id="173676"/>
    <lineage>
        <taxon>Bacteria</taxon>
        <taxon>Pseudomonadati</taxon>
        <taxon>Pseudomonadota</taxon>
        <taxon>Alphaproteobacteria</taxon>
        <taxon>Sphingomonadales</taxon>
        <taxon>Sphingomonadaceae</taxon>
        <taxon>Novosphingobium</taxon>
    </lineage>
</organism>
<feature type="binding site" evidence="14">
    <location>
        <position position="784"/>
    </location>
    <ligand>
        <name>substrate</name>
    </ligand>
</feature>
<feature type="binding site" evidence="14">
    <location>
        <position position="632"/>
    </location>
    <ligand>
        <name>substrate</name>
    </ligand>
</feature>
<dbReference type="InterPro" id="IPR040442">
    <property type="entry name" value="Pyrv_kinase-like_dom_sf"/>
</dbReference>
<dbReference type="GO" id="GO:0050242">
    <property type="term" value="F:pyruvate, phosphate dikinase activity"/>
    <property type="evidence" value="ECO:0007669"/>
    <property type="project" value="UniProtKB-UniRule"/>
</dbReference>
<evidence type="ECO:0000256" key="12">
    <source>
        <dbReference type="PIRNR" id="PIRNR000853"/>
    </source>
</evidence>
<proteinExistence type="inferred from homology"/>
<sequence>MSAYVFHFGGGAVSSDPRAKDKTIAGGKGSNLAEMAGIGLPVPPGFTISTEVCTYYNANAKTFDDALRASVAAGVAHVEAATGRVFGDAVNPLLVSVRSGARVSMPGMMDTVLNLGLNDQTVEGLAAGSGDPRFAWDSYRRFVQMYSDVVLGLDHHRFEDALEIVKEDNGFFSDVELGAEHWQALVGEYKAIVQEQLGRPFPQDVHEQLWGAIGAVFDSWESDRAKVYRRLNDIPADWGTAVNVQAMVFGNMGDTSATGVAFTRDPATGEKAYYGEWLVNAQGEDVVAGIRTPQYLTLAARERAGAKPLSMEESMPGAYGELAHVFELLEKHYADMQDIEFTVEQGKLWMLQTRSGKRTAKAALKMAVDMVAEGLIDEATAIRRIDPMALDQLLHPTLDPKAKRDVLTKGLPASPGAASGAVVFDADTAQMLAERGDAVILVRVETSPEDIHGMHAAKGILTARGGMTSHAAVVARGMGRPCVSGASGLSIDMKAKVARMGDREIREGDVITLDGSNGEVMAGKVDTVEPELVGDFGTLMVWADKHRRMKVRANAETPLDCQVARQFGAEGVGLCRTEHMFFDAGRISAVRQMILADDEAGRRTALAKLLPEQRSDFQSIFEVMAGLPVTIRLLDPPLHEFLPHGDAEFADLAEVTGLGVEHLKRRAGELHEFNPMLGHRGCRLGITFPEIYEMQARAIFEAACDVADKSGDAPIPEVMIPLVATRKELEILRALVDRVALEVFAEKGRTLEYLVGTMIELPRAALMAGEIAEEATFFSFGTNDLTQTTLGVSRDDAARFLNPYVEQGIYPRDPFVSLDIEGVGQLVEMAAERGRKTRPGLKLGICGEHGGDPASIAFCEKTGLDYVSASPYRVPIARLAAAQASLG</sequence>
<dbReference type="SUPFAM" id="SSF51621">
    <property type="entry name" value="Phosphoenolpyruvate/pyruvate domain"/>
    <property type="match status" value="1"/>
</dbReference>
<accession>A0A7W6EW68</accession>
<dbReference type="PIRSF" id="PIRSF000853">
    <property type="entry name" value="PPDK"/>
    <property type="match status" value="1"/>
</dbReference>
<dbReference type="SUPFAM" id="SSF56059">
    <property type="entry name" value="Glutathione synthetase ATP-binding domain-like"/>
    <property type="match status" value="1"/>
</dbReference>
<dbReference type="GO" id="GO:0016301">
    <property type="term" value="F:kinase activity"/>
    <property type="evidence" value="ECO:0007669"/>
    <property type="project" value="UniProtKB-UniRule"/>
</dbReference>
<feature type="domain" description="PEP-utilising enzyme C-terminal" evidence="18">
    <location>
        <begin position="533"/>
        <end position="884"/>
    </location>
</feature>
<dbReference type="Gene3D" id="3.20.20.60">
    <property type="entry name" value="Phosphoenolpyruvate-binding domains"/>
    <property type="match status" value="1"/>
</dbReference>
<evidence type="ECO:0000256" key="6">
    <source>
        <dbReference type="ARBA" id="ARBA00022679"/>
    </source>
</evidence>
<dbReference type="InterPro" id="IPR013815">
    <property type="entry name" value="ATP_grasp_subdomain_1"/>
</dbReference>
<evidence type="ECO:0000259" key="17">
    <source>
        <dbReference type="Pfam" id="PF01326"/>
    </source>
</evidence>
<dbReference type="Gene3D" id="3.30.470.20">
    <property type="entry name" value="ATP-grasp fold, B domain"/>
    <property type="match status" value="1"/>
</dbReference>
<evidence type="ECO:0000256" key="9">
    <source>
        <dbReference type="ARBA" id="ARBA00022777"/>
    </source>
</evidence>
<feature type="binding site" evidence="14">
    <location>
        <position position="760"/>
    </location>
    <ligand>
        <name>substrate</name>
    </ligand>
</feature>
<dbReference type="Gene3D" id="3.30.1490.20">
    <property type="entry name" value="ATP-grasp fold, A domain"/>
    <property type="match status" value="1"/>
</dbReference>
<reference evidence="19 20" key="1">
    <citation type="submission" date="2020-08" db="EMBL/GenBank/DDBJ databases">
        <title>Genomic Encyclopedia of Type Strains, Phase IV (KMG-IV): sequencing the most valuable type-strain genomes for metagenomic binning, comparative biology and taxonomic classification.</title>
        <authorList>
            <person name="Goeker M."/>
        </authorList>
    </citation>
    <scope>NUCLEOTIDE SEQUENCE [LARGE SCALE GENOMIC DNA]</scope>
    <source>
        <strain evidence="19 20">DSM 14552</strain>
    </source>
</reference>
<feature type="domain" description="PEP-utilising enzyme mobile" evidence="16">
    <location>
        <begin position="438"/>
        <end position="518"/>
    </location>
</feature>
<evidence type="ECO:0000256" key="7">
    <source>
        <dbReference type="ARBA" id="ARBA00022723"/>
    </source>
</evidence>
<feature type="binding site" evidence="14">
    <location>
        <position position="576"/>
    </location>
    <ligand>
        <name>substrate</name>
    </ligand>
</feature>
<dbReference type="RefSeq" id="WP_183613288.1">
    <property type="nucleotide sequence ID" value="NZ_JACICY010000005.1"/>
</dbReference>
<evidence type="ECO:0000256" key="13">
    <source>
        <dbReference type="PIRSR" id="PIRSR000853-1"/>
    </source>
</evidence>
<evidence type="ECO:0000256" key="15">
    <source>
        <dbReference type="PIRSR" id="PIRSR000853-3"/>
    </source>
</evidence>
<keyword evidence="9 19" id="KW-0418">Kinase</keyword>
<dbReference type="EMBL" id="JACICY010000005">
    <property type="protein sequence ID" value="MBB3861018.1"/>
    <property type="molecule type" value="Genomic_DNA"/>
</dbReference>
<feature type="domain" description="Pyruvate phosphate dikinase AMP/ATP-binding" evidence="17">
    <location>
        <begin position="24"/>
        <end position="63"/>
    </location>
</feature>
<keyword evidence="8" id="KW-0547">Nucleotide-binding</keyword>
<keyword evidence="10" id="KW-0067">ATP-binding</keyword>
<dbReference type="GO" id="GO:0046872">
    <property type="term" value="F:metal ion binding"/>
    <property type="evidence" value="ECO:0007669"/>
    <property type="project" value="UniProtKB-UniRule"/>
</dbReference>
<dbReference type="Gene3D" id="3.50.30.10">
    <property type="entry name" value="Phosphohistidine domain"/>
    <property type="match status" value="1"/>
</dbReference>
<dbReference type="InterPro" id="IPR015813">
    <property type="entry name" value="Pyrv/PenolPyrv_kinase-like_dom"/>
</dbReference>
<dbReference type="NCBIfam" id="NF004531">
    <property type="entry name" value="PRK05878.1"/>
    <property type="match status" value="1"/>
</dbReference>
<evidence type="ECO:0000256" key="1">
    <source>
        <dbReference type="ARBA" id="ARBA00001946"/>
    </source>
</evidence>
<name>A0A7W6EW68_9SPHN</name>
<dbReference type="InterPro" id="IPR018274">
    <property type="entry name" value="PEP_util_AS"/>
</dbReference>
<feature type="binding site" evidence="15">
    <location>
        <position position="784"/>
    </location>
    <ligand>
        <name>Mg(2+)</name>
        <dbReference type="ChEBI" id="CHEBI:18420"/>
    </ligand>
</feature>
<gene>
    <name evidence="19" type="ORF">GGQ88_002290</name>
</gene>
<dbReference type="PANTHER" id="PTHR22931">
    <property type="entry name" value="PHOSPHOENOLPYRUVATE DIKINASE-RELATED"/>
    <property type="match status" value="1"/>
</dbReference>
<dbReference type="EC" id="2.7.9.1" evidence="4 12"/>
<keyword evidence="6 19" id="KW-0808">Transferase</keyword>
<dbReference type="SUPFAM" id="SSF52009">
    <property type="entry name" value="Phosphohistidine domain"/>
    <property type="match status" value="1"/>
</dbReference>
<dbReference type="Pfam" id="PF02896">
    <property type="entry name" value="PEP-utilizers_C"/>
    <property type="match status" value="1"/>
</dbReference>
<comment type="catalytic activity">
    <reaction evidence="12">
        <text>pyruvate + phosphate + ATP = phosphoenolpyruvate + AMP + diphosphate + H(+)</text>
        <dbReference type="Rhea" id="RHEA:10756"/>
        <dbReference type="ChEBI" id="CHEBI:15361"/>
        <dbReference type="ChEBI" id="CHEBI:15378"/>
        <dbReference type="ChEBI" id="CHEBI:30616"/>
        <dbReference type="ChEBI" id="CHEBI:33019"/>
        <dbReference type="ChEBI" id="CHEBI:43474"/>
        <dbReference type="ChEBI" id="CHEBI:58702"/>
        <dbReference type="ChEBI" id="CHEBI:456215"/>
        <dbReference type="EC" id="2.7.9.1"/>
    </reaction>
</comment>
<dbReference type="NCBIfam" id="TIGR01828">
    <property type="entry name" value="pyru_phos_dikin"/>
    <property type="match status" value="1"/>
</dbReference>
<feature type="binding site" evidence="14">
    <location>
        <position position="781"/>
    </location>
    <ligand>
        <name>substrate</name>
    </ligand>
</feature>
<feature type="active site" description="Tele-phosphohistidine intermediate" evidence="13">
    <location>
        <position position="470"/>
    </location>
</feature>
<evidence type="ECO:0000256" key="8">
    <source>
        <dbReference type="ARBA" id="ARBA00022741"/>
    </source>
</evidence>
<feature type="binding site" evidence="14">
    <location>
        <position position="782"/>
    </location>
    <ligand>
        <name>substrate</name>
    </ligand>
</feature>
<protein>
    <recommendedName>
        <fullName evidence="5 12">Pyruvate, phosphate dikinase</fullName>
        <ecNumber evidence="4 12">2.7.9.1</ecNumber>
    </recommendedName>
</protein>
<dbReference type="Pfam" id="PF00391">
    <property type="entry name" value="PEP-utilizers"/>
    <property type="match status" value="1"/>
</dbReference>
<evidence type="ECO:0000313" key="19">
    <source>
        <dbReference type="EMBL" id="MBB3861018.1"/>
    </source>
</evidence>
<evidence type="ECO:0000256" key="2">
    <source>
        <dbReference type="ARBA" id="ARBA00003144"/>
    </source>
</evidence>
<comment type="cofactor">
    <cofactor evidence="1 12 15">
        <name>Mg(2+)</name>
        <dbReference type="ChEBI" id="CHEBI:18420"/>
    </cofactor>
</comment>
<feature type="domain" description="Pyruvate phosphate dikinase AMP/ATP-binding" evidence="17">
    <location>
        <begin position="69"/>
        <end position="371"/>
    </location>
</feature>
<dbReference type="AlphaFoldDB" id="A0A7W6EW68"/>
<dbReference type="PROSITE" id="PS00370">
    <property type="entry name" value="PEP_ENZYMES_PHOS_SITE"/>
    <property type="match status" value="1"/>
</dbReference>
<evidence type="ECO:0000256" key="5">
    <source>
        <dbReference type="ARBA" id="ARBA00020138"/>
    </source>
</evidence>
<dbReference type="InterPro" id="IPR036637">
    <property type="entry name" value="Phosphohistidine_dom_sf"/>
</dbReference>
<dbReference type="InterPro" id="IPR010121">
    <property type="entry name" value="Pyruvate_phosphate_dikinase"/>
</dbReference>
<evidence type="ECO:0000259" key="16">
    <source>
        <dbReference type="Pfam" id="PF00391"/>
    </source>
</evidence>
<dbReference type="InterPro" id="IPR008279">
    <property type="entry name" value="PEP-util_enz_mobile_dom"/>
</dbReference>
<dbReference type="Proteomes" id="UP000562395">
    <property type="component" value="Unassembled WGS sequence"/>
</dbReference>
<dbReference type="InterPro" id="IPR000121">
    <property type="entry name" value="PEP_util_C"/>
</dbReference>
<dbReference type="Gene3D" id="1.10.189.10">
    <property type="entry name" value="Pyruvate Phosphate Dikinase, domain 2"/>
    <property type="match status" value="1"/>
</dbReference>
<keyword evidence="19" id="KW-0670">Pyruvate</keyword>
<feature type="active site" description="Proton donor" evidence="13">
    <location>
        <position position="846"/>
    </location>
</feature>
<evidence type="ECO:0000313" key="20">
    <source>
        <dbReference type="Proteomes" id="UP000562395"/>
    </source>
</evidence>
<dbReference type="Gene3D" id="1.20.80.30">
    <property type="match status" value="1"/>
</dbReference>
<dbReference type="InterPro" id="IPR002192">
    <property type="entry name" value="PPDK_AMP/ATP-bd"/>
</dbReference>
<evidence type="ECO:0000256" key="10">
    <source>
        <dbReference type="ARBA" id="ARBA00022840"/>
    </source>
</evidence>
<comment type="caution">
    <text evidence="19">The sequence shown here is derived from an EMBL/GenBank/DDBJ whole genome shotgun (WGS) entry which is preliminary data.</text>
</comment>
<keyword evidence="7 15" id="KW-0479">Metal-binding</keyword>
<evidence type="ECO:0000259" key="18">
    <source>
        <dbReference type="Pfam" id="PF02896"/>
    </source>
</evidence>
<dbReference type="GO" id="GO:0005524">
    <property type="term" value="F:ATP binding"/>
    <property type="evidence" value="ECO:0007669"/>
    <property type="project" value="UniProtKB-UniRule"/>
</dbReference>
<dbReference type="Pfam" id="PF01326">
    <property type="entry name" value="PPDK_N"/>
    <property type="match status" value="2"/>
</dbReference>
<dbReference type="PANTHER" id="PTHR22931:SF9">
    <property type="entry name" value="PYRUVATE, PHOSPHATE DIKINASE 1, CHLOROPLASTIC"/>
    <property type="match status" value="1"/>
</dbReference>